<gene>
    <name evidence="1" type="ORF">JM658_09200</name>
</gene>
<sequence length="201" mass="23310">MKALILFLTFVSFISCKEPNNKNTDTVEKITIESHEKEIENPVQENYAQQTVNDELAERIKTYLKEVYLKNDIDILEENDRKFQLYEIDLNDDDENEVFINFFTRYFCGTGGCAMLLLDTHLKPITKFSVMNPPLFVEKTKKNKWAIILIKDAGVYKELIYSEGKYPSNPSVLEKAPYDAPSGHAEILFSDDYSKAKTYTY</sequence>
<proteinExistence type="predicted"/>
<protein>
    <recommendedName>
        <fullName evidence="3">Lipoprotein</fullName>
    </recommendedName>
</protein>
<accession>A0ABS9J3J4</accession>
<evidence type="ECO:0000313" key="1">
    <source>
        <dbReference type="EMBL" id="MCF8714998.1"/>
    </source>
</evidence>
<name>A0ABS9J3J4_9FLAO</name>
<evidence type="ECO:0000313" key="2">
    <source>
        <dbReference type="Proteomes" id="UP000829517"/>
    </source>
</evidence>
<reference evidence="1 2" key="1">
    <citation type="submission" date="2021-01" db="EMBL/GenBank/DDBJ databases">
        <title>Genome sequencing of Joostella atrarenae M1-2 (= KCTC 23194).</title>
        <authorList>
            <person name="Zakaria M.R."/>
            <person name="Lam M.Q."/>
            <person name="Chong C.S."/>
        </authorList>
    </citation>
    <scope>NUCLEOTIDE SEQUENCE [LARGE SCALE GENOMIC DNA]</scope>
    <source>
        <strain evidence="1 2">M1-2</strain>
    </source>
</reference>
<dbReference type="RefSeq" id="WP_236958964.1">
    <property type="nucleotide sequence ID" value="NZ_JAETXX010000005.1"/>
</dbReference>
<keyword evidence="2" id="KW-1185">Reference proteome</keyword>
<comment type="caution">
    <text evidence="1">The sequence shown here is derived from an EMBL/GenBank/DDBJ whole genome shotgun (WGS) entry which is preliminary data.</text>
</comment>
<evidence type="ECO:0008006" key="3">
    <source>
        <dbReference type="Google" id="ProtNLM"/>
    </source>
</evidence>
<organism evidence="1 2">
    <name type="scientific">Joostella atrarenae</name>
    <dbReference type="NCBI Taxonomy" id="679257"/>
    <lineage>
        <taxon>Bacteria</taxon>
        <taxon>Pseudomonadati</taxon>
        <taxon>Bacteroidota</taxon>
        <taxon>Flavobacteriia</taxon>
        <taxon>Flavobacteriales</taxon>
        <taxon>Flavobacteriaceae</taxon>
        <taxon>Joostella</taxon>
    </lineage>
</organism>
<dbReference type="Proteomes" id="UP000829517">
    <property type="component" value="Unassembled WGS sequence"/>
</dbReference>
<dbReference type="PROSITE" id="PS51257">
    <property type="entry name" value="PROKAR_LIPOPROTEIN"/>
    <property type="match status" value="1"/>
</dbReference>
<dbReference type="EMBL" id="JAETXX010000005">
    <property type="protein sequence ID" value="MCF8714998.1"/>
    <property type="molecule type" value="Genomic_DNA"/>
</dbReference>